<keyword evidence="2" id="KW-1185">Reference proteome</keyword>
<comment type="caution">
    <text evidence="1">The sequence shown here is derived from an EMBL/GenBank/DDBJ whole genome shotgun (WGS) entry which is preliminary data.</text>
</comment>
<proteinExistence type="predicted"/>
<evidence type="ECO:0000313" key="2">
    <source>
        <dbReference type="Proteomes" id="UP000317650"/>
    </source>
</evidence>
<sequence length="130" mass="14575">MSRRIIAAAEISEGSCGTPDRGFINRVVESAPCELMVAIHASLFVLAMIEESHDRVRCRQGGVDAVPERVLPFDVAFVRYFPGMGRFDWPNDGFINMKFAQAVPASLILLCNIEMIILVDAFERNNIMLW</sequence>
<accession>A0A4S8IB40</accession>
<dbReference type="EMBL" id="PYDT01000011">
    <property type="protein sequence ID" value="THU45240.1"/>
    <property type="molecule type" value="Genomic_DNA"/>
</dbReference>
<reference evidence="1 2" key="1">
    <citation type="journal article" date="2019" name="Nat. Plants">
        <title>Genome sequencing of Musa balbisiana reveals subgenome evolution and function divergence in polyploid bananas.</title>
        <authorList>
            <person name="Yao X."/>
        </authorList>
    </citation>
    <scope>NUCLEOTIDE SEQUENCE [LARGE SCALE GENOMIC DNA]</scope>
    <source>
        <strain evidence="2">cv. DH-PKW</strain>
        <tissue evidence="1">Leaves</tissue>
    </source>
</reference>
<dbReference type="PANTHER" id="PTHR37217:SF1">
    <property type="entry name" value="EXPRESSED PROTEIN"/>
    <property type="match status" value="1"/>
</dbReference>
<evidence type="ECO:0000313" key="1">
    <source>
        <dbReference type="EMBL" id="THU45240.1"/>
    </source>
</evidence>
<protein>
    <submittedName>
        <fullName evidence="1">Uncharacterized protein</fullName>
    </submittedName>
</protein>
<dbReference type="Proteomes" id="UP000317650">
    <property type="component" value="Chromosome 2"/>
</dbReference>
<gene>
    <name evidence="1" type="ORF">C4D60_Mb02t15760</name>
</gene>
<name>A0A4S8IB40_MUSBA</name>
<dbReference type="PANTHER" id="PTHR37217">
    <property type="entry name" value="EXPRESSED PROTEIN"/>
    <property type="match status" value="1"/>
</dbReference>
<dbReference type="GO" id="GO:0009507">
    <property type="term" value="C:chloroplast"/>
    <property type="evidence" value="ECO:0007669"/>
    <property type="project" value="TreeGrafter"/>
</dbReference>
<dbReference type="AlphaFoldDB" id="A0A4S8IB40"/>
<organism evidence="1 2">
    <name type="scientific">Musa balbisiana</name>
    <name type="common">Banana</name>
    <dbReference type="NCBI Taxonomy" id="52838"/>
    <lineage>
        <taxon>Eukaryota</taxon>
        <taxon>Viridiplantae</taxon>
        <taxon>Streptophyta</taxon>
        <taxon>Embryophyta</taxon>
        <taxon>Tracheophyta</taxon>
        <taxon>Spermatophyta</taxon>
        <taxon>Magnoliopsida</taxon>
        <taxon>Liliopsida</taxon>
        <taxon>Zingiberales</taxon>
        <taxon>Musaceae</taxon>
        <taxon>Musa</taxon>
    </lineage>
</organism>